<dbReference type="GO" id="GO:0070971">
    <property type="term" value="C:endoplasmic reticulum exit site"/>
    <property type="evidence" value="ECO:0007669"/>
    <property type="project" value="TreeGrafter"/>
</dbReference>
<evidence type="ECO:0000256" key="1">
    <source>
        <dbReference type="ARBA" id="ARBA00022448"/>
    </source>
</evidence>
<dbReference type="InterPro" id="IPR015943">
    <property type="entry name" value="WD40/YVTN_repeat-like_dom_sf"/>
</dbReference>
<name>A0A1U7LNH0_NEOID</name>
<dbReference type="EMBL" id="LXFE01000935">
    <property type="protein sequence ID" value="OLL24197.1"/>
    <property type="molecule type" value="Genomic_DNA"/>
</dbReference>
<keyword evidence="5" id="KW-1185">Reference proteome</keyword>
<keyword evidence="1" id="KW-0813">Transport</keyword>
<dbReference type="PANTHER" id="PTHR13923:SF11">
    <property type="entry name" value="SECRETORY 31, ISOFORM D"/>
    <property type="match status" value="1"/>
</dbReference>
<protein>
    <submittedName>
        <fullName evidence="4">Protein transport protein SEC31</fullName>
    </submittedName>
</protein>
<dbReference type="AlphaFoldDB" id="A0A1U7LNH0"/>
<evidence type="ECO:0000256" key="2">
    <source>
        <dbReference type="ARBA" id="ARBA00022574"/>
    </source>
</evidence>
<dbReference type="GO" id="GO:0007029">
    <property type="term" value="P:endoplasmic reticulum organization"/>
    <property type="evidence" value="ECO:0007669"/>
    <property type="project" value="TreeGrafter"/>
</dbReference>
<keyword evidence="3" id="KW-0677">Repeat</keyword>
<evidence type="ECO:0000313" key="5">
    <source>
        <dbReference type="Proteomes" id="UP000186594"/>
    </source>
</evidence>
<proteinExistence type="predicted"/>
<gene>
    <name evidence="4" type="ORF">NEOLI_001435</name>
</gene>
<keyword evidence="2" id="KW-0853">WD repeat</keyword>
<dbReference type="OrthoDB" id="542917at2759"/>
<dbReference type="GO" id="GO:0030127">
    <property type="term" value="C:COPII vesicle coat"/>
    <property type="evidence" value="ECO:0007669"/>
    <property type="project" value="TreeGrafter"/>
</dbReference>
<dbReference type="STRING" id="1198029.A0A1U7LNH0"/>
<organism evidence="4 5">
    <name type="scientific">Neolecta irregularis (strain DAH-3)</name>
    <dbReference type="NCBI Taxonomy" id="1198029"/>
    <lineage>
        <taxon>Eukaryota</taxon>
        <taxon>Fungi</taxon>
        <taxon>Dikarya</taxon>
        <taxon>Ascomycota</taxon>
        <taxon>Taphrinomycotina</taxon>
        <taxon>Neolectales</taxon>
        <taxon>Neolectaceae</taxon>
        <taxon>Neolecta</taxon>
    </lineage>
</organism>
<dbReference type="GO" id="GO:0090110">
    <property type="term" value="P:COPII-coated vesicle cargo loading"/>
    <property type="evidence" value="ECO:0007669"/>
    <property type="project" value="TreeGrafter"/>
</dbReference>
<dbReference type="GO" id="GO:0005198">
    <property type="term" value="F:structural molecule activity"/>
    <property type="evidence" value="ECO:0007669"/>
    <property type="project" value="TreeGrafter"/>
</dbReference>
<dbReference type="Proteomes" id="UP000186594">
    <property type="component" value="Unassembled WGS sequence"/>
</dbReference>
<evidence type="ECO:0000313" key="4">
    <source>
        <dbReference type="EMBL" id="OLL24197.1"/>
    </source>
</evidence>
<reference evidence="4 5" key="1">
    <citation type="submission" date="2016-04" db="EMBL/GenBank/DDBJ databases">
        <title>Evolutionary innovation and constraint leading to complex multicellularity in the Ascomycota.</title>
        <authorList>
            <person name="Cisse O."/>
            <person name="Nguyen A."/>
            <person name="Hewitt D.A."/>
            <person name="Jedd G."/>
            <person name="Stajich J.E."/>
        </authorList>
    </citation>
    <scope>NUCLEOTIDE SEQUENCE [LARGE SCALE GENOMIC DNA]</scope>
    <source>
        <strain evidence="4 5">DAH-3</strain>
    </source>
</reference>
<comment type="caution">
    <text evidence="4">The sequence shown here is derived from an EMBL/GenBank/DDBJ whole genome shotgun (WGS) entry which is preliminary data.</text>
</comment>
<evidence type="ECO:0000256" key="3">
    <source>
        <dbReference type="ARBA" id="ARBA00022737"/>
    </source>
</evidence>
<dbReference type="InterPro" id="IPR040251">
    <property type="entry name" value="SEC31-like"/>
</dbReference>
<dbReference type="Gene3D" id="2.130.10.10">
    <property type="entry name" value="YVTN repeat-like/Quinoprotein amine dehydrogenase"/>
    <property type="match status" value="1"/>
</dbReference>
<dbReference type="PANTHER" id="PTHR13923">
    <property type="entry name" value="SEC31-RELATED PROTEIN"/>
    <property type="match status" value="1"/>
</dbReference>
<sequence>MVRLKVINRTSTFAWSPGHDLPLIATGTVAGTFDADFSNTTELDLWELNLDDHSQEGYQLKPKATINSSAR</sequence>
<accession>A0A1U7LNH0</accession>